<name>A0A146FEI1_ASPKA</name>
<feature type="region of interest" description="Disordered" evidence="1">
    <location>
        <begin position="1"/>
        <end position="44"/>
    </location>
</feature>
<dbReference type="Proteomes" id="UP000075230">
    <property type="component" value="Unassembled WGS sequence"/>
</dbReference>
<dbReference type="EMBL" id="BCWF01000018">
    <property type="protein sequence ID" value="GAT24460.1"/>
    <property type="molecule type" value="Genomic_DNA"/>
</dbReference>
<dbReference type="AlphaFoldDB" id="A0A146FEI1"/>
<evidence type="ECO:0000313" key="2">
    <source>
        <dbReference type="EMBL" id="GAT24460.1"/>
    </source>
</evidence>
<evidence type="ECO:0000313" key="3">
    <source>
        <dbReference type="Proteomes" id="UP000075230"/>
    </source>
</evidence>
<organism evidence="2 3">
    <name type="scientific">Aspergillus kawachii</name>
    <name type="common">White koji mold</name>
    <name type="synonym">Aspergillus awamori var. kawachi</name>
    <dbReference type="NCBI Taxonomy" id="1069201"/>
    <lineage>
        <taxon>Eukaryota</taxon>
        <taxon>Fungi</taxon>
        <taxon>Dikarya</taxon>
        <taxon>Ascomycota</taxon>
        <taxon>Pezizomycotina</taxon>
        <taxon>Eurotiomycetes</taxon>
        <taxon>Eurotiomycetidae</taxon>
        <taxon>Eurotiales</taxon>
        <taxon>Aspergillaceae</taxon>
        <taxon>Aspergillus</taxon>
        <taxon>Aspergillus subgen. Circumdati</taxon>
    </lineage>
</organism>
<dbReference type="VEuPathDB" id="FungiDB:ASPFODRAFT_60690"/>
<feature type="compositionally biased region" description="Basic and acidic residues" evidence="1">
    <location>
        <begin position="1"/>
        <end position="39"/>
    </location>
</feature>
<gene>
    <name evidence="2" type="ORF">RIB2604_01802870</name>
</gene>
<protein>
    <submittedName>
        <fullName evidence="2">DUF1671 domain protein</fullName>
    </submittedName>
</protein>
<proteinExistence type="predicted"/>
<comment type="caution">
    <text evidence="2">The sequence shown here is derived from an EMBL/GenBank/DDBJ whole genome shotgun (WGS) entry which is preliminary data.</text>
</comment>
<reference evidence="2 3" key="1">
    <citation type="journal article" date="2016" name="DNA Res.">
        <title>Genome sequence of Aspergillus luchuensis NBRC 4314.</title>
        <authorList>
            <person name="Yamada O."/>
            <person name="Machida M."/>
            <person name="Hosoyama A."/>
            <person name="Goto M."/>
            <person name="Takahashi T."/>
            <person name="Futagami T."/>
            <person name="Yamagata Y."/>
            <person name="Takeuchi M."/>
            <person name="Kobayashi T."/>
            <person name="Koike H."/>
            <person name="Abe K."/>
            <person name="Asai K."/>
            <person name="Arita M."/>
            <person name="Fujita N."/>
            <person name="Fukuda K."/>
            <person name="Higa K."/>
            <person name="Horikawa H."/>
            <person name="Ishikawa T."/>
            <person name="Jinno K."/>
            <person name="Kato Y."/>
            <person name="Kirimura K."/>
            <person name="Mizutani O."/>
            <person name="Nakasone K."/>
            <person name="Sano M."/>
            <person name="Shiraishi Y."/>
            <person name="Tsukahara M."/>
            <person name="Gomi K."/>
        </authorList>
    </citation>
    <scope>NUCLEOTIDE SEQUENCE [LARGE SCALE GENOMIC DNA]</scope>
    <source>
        <strain evidence="2 3">RIB 2604</strain>
    </source>
</reference>
<accession>A0A146FEI1</accession>
<reference evidence="3" key="2">
    <citation type="submission" date="2016-02" db="EMBL/GenBank/DDBJ databases">
        <title>Genome sequencing of Aspergillus luchuensis NBRC 4314.</title>
        <authorList>
            <person name="Yamada O."/>
        </authorList>
    </citation>
    <scope>NUCLEOTIDE SEQUENCE [LARGE SCALE GENOMIC DNA]</scope>
    <source>
        <strain evidence="3">RIB 2604</strain>
    </source>
</reference>
<evidence type="ECO:0000256" key="1">
    <source>
        <dbReference type="SAM" id="MobiDB-lite"/>
    </source>
</evidence>
<sequence>MSGKAEHLMRGERQRGRARWSEKTTCDGEDRPLTKDPQHGDPSGARTFTYCLDLVVVPSPTTGSFAGGLCLFRTEPSRGAVRINREPVAHDKITDLPDWICLWSREEM</sequence>